<organism evidence="1">
    <name type="scientific">hydrothermal vent metagenome</name>
    <dbReference type="NCBI Taxonomy" id="652676"/>
    <lineage>
        <taxon>unclassified sequences</taxon>
        <taxon>metagenomes</taxon>
        <taxon>ecological metagenomes</taxon>
    </lineage>
</organism>
<dbReference type="EMBL" id="UOES01000105">
    <property type="protein sequence ID" value="VAW26493.1"/>
    <property type="molecule type" value="Genomic_DNA"/>
</dbReference>
<dbReference type="InterPro" id="IPR011059">
    <property type="entry name" value="Metal-dep_hydrolase_composite"/>
</dbReference>
<evidence type="ECO:0000313" key="1">
    <source>
        <dbReference type="EMBL" id="VAW26493.1"/>
    </source>
</evidence>
<dbReference type="AlphaFoldDB" id="A0A3B0UDU4"/>
<dbReference type="GO" id="GO:0016810">
    <property type="term" value="F:hydrolase activity, acting on carbon-nitrogen (but not peptide) bonds"/>
    <property type="evidence" value="ECO:0007669"/>
    <property type="project" value="InterPro"/>
</dbReference>
<sequence>MLNFLIKDALIYNGLGGKPFKGAVGIKNDLIESIFRGGEQLPKAELIINA</sequence>
<gene>
    <name evidence="1" type="ORF">MNBD_BACTEROID06-1763</name>
</gene>
<protein>
    <submittedName>
        <fullName evidence="1">Uncharacterized protein</fullName>
    </submittedName>
</protein>
<feature type="non-terminal residue" evidence="1">
    <location>
        <position position="50"/>
    </location>
</feature>
<reference evidence="1" key="1">
    <citation type="submission" date="2018-06" db="EMBL/GenBank/DDBJ databases">
        <authorList>
            <person name="Zhirakovskaya E."/>
        </authorList>
    </citation>
    <scope>NUCLEOTIDE SEQUENCE</scope>
</reference>
<dbReference type="SUPFAM" id="SSF51338">
    <property type="entry name" value="Composite domain of metallo-dependent hydrolases"/>
    <property type="match status" value="1"/>
</dbReference>
<proteinExistence type="predicted"/>
<name>A0A3B0UDU4_9ZZZZ</name>
<accession>A0A3B0UDU4</accession>